<feature type="compositionally biased region" description="Acidic residues" evidence="2">
    <location>
        <begin position="442"/>
        <end position="457"/>
    </location>
</feature>
<evidence type="ECO:0000313" key="5">
    <source>
        <dbReference type="Proteomes" id="UP001642409"/>
    </source>
</evidence>
<accession>A0AA86PC21</accession>
<gene>
    <name evidence="3" type="ORF">HINF_LOCUS23502</name>
    <name evidence="4" type="ORF">HINF_LOCUS36068</name>
</gene>
<feature type="coiled-coil region" evidence="1">
    <location>
        <begin position="661"/>
        <end position="695"/>
    </location>
</feature>
<reference evidence="3" key="1">
    <citation type="submission" date="2023-06" db="EMBL/GenBank/DDBJ databases">
        <authorList>
            <person name="Kurt Z."/>
        </authorList>
    </citation>
    <scope>NUCLEOTIDE SEQUENCE</scope>
</reference>
<evidence type="ECO:0000256" key="1">
    <source>
        <dbReference type="SAM" id="Coils"/>
    </source>
</evidence>
<dbReference type="EMBL" id="CAXDID020000132">
    <property type="protein sequence ID" value="CAL6035730.1"/>
    <property type="molecule type" value="Genomic_DNA"/>
</dbReference>
<feature type="region of interest" description="Disordered" evidence="2">
    <location>
        <begin position="436"/>
        <end position="512"/>
    </location>
</feature>
<evidence type="ECO:0000313" key="4">
    <source>
        <dbReference type="EMBL" id="CAL6035730.1"/>
    </source>
</evidence>
<organism evidence="3">
    <name type="scientific">Hexamita inflata</name>
    <dbReference type="NCBI Taxonomy" id="28002"/>
    <lineage>
        <taxon>Eukaryota</taxon>
        <taxon>Metamonada</taxon>
        <taxon>Diplomonadida</taxon>
        <taxon>Hexamitidae</taxon>
        <taxon>Hexamitinae</taxon>
        <taxon>Hexamita</taxon>
    </lineage>
</organism>
<feature type="compositionally biased region" description="Low complexity" evidence="2">
    <location>
        <begin position="465"/>
        <end position="490"/>
    </location>
</feature>
<keyword evidence="5" id="KW-1185">Reference proteome</keyword>
<dbReference type="EMBL" id="CATOUU010000627">
    <property type="protein sequence ID" value="CAI9935857.1"/>
    <property type="molecule type" value="Genomic_DNA"/>
</dbReference>
<feature type="region of interest" description="Disordered" evidence="2">
    <location>
        <begin position="599"/>
        <end position="624"/>
    </location>
</feature>
<protein>
    <submittedName>
        <fullName evidence="3">Uncharacterized protein</fullName>
    </submittedName>
</protein>
<dbReference type="Proteomes" id="UP001642409">
    <property type="component" value="Unassembled WGS sequence"/>
</dbReference>
<sequence length="967" mass="111154">MRIDNYFTQVSKQKKHFDDAALQTVYEQPIKILGAAMTSPTQIIYICNDKSQFGQASNQFTKVQSLDILTNKSTLIQKIPYQNSSFEILKTVYYNSYSVKAIESTAEYIAADKCIINCVCESQTQDYYLVALNSKIVLLNQYLLPIQEIDMSAHFIQNISTSSTCDQFIAAYTGEEKSKFTLIQLQKGQLQVITAKQNEELLPFFSVDLHDVQQLLFSHGVFNSYKALCLYCNYGRFGDYGTYGQHGHFVHTVSCYNFELNRVEYVYPGVAPVLRICSSTYLFEVGDVLFDLLCYADAAGFLHLSLGGVQEGQKRIFSIQTNMWVKNITFQFTEVEDNGTFMVKRNNFIEDEDKLVDVQVQRELKIFVFGSTELVKGDTIVQADGFSVLYVNLDNIQQIADAEKFVLSDSDEFSYLDYKKEPSIVYKSQVIECSESVHDAAQDEAEDEEEDEWEDAQVENTNTAETQLQAQLQKIQQPAQAQQPQQTQQPAKKEAQQQKAAAQPQPQPQTIPVSNKLLFGDLFDQYVNYPLLTKIHDNEQKRVEKQKKKMQELAIISNIALQAPVETQDSFQPKVVLDADQLKAKTQYEKKLQETTNKLKDKALNPQPDPPQPKPRQPKQRRQVDDDNENIIAEFAPTVTNVQADQVMNTQQQIMQKQVQLQSEINKQTQMQMELQKLKTQNLEIEAQVKTKQIQQQYSLKDGSELKLLQIYLQSKLTIMIHAQTRIILEHFPDYILIMDEKFHVVMDKMLQIYDKYGILIDQIQFKDRIKLVFGQNQVFSADQVVHEQLVPSNLFVITKSQVVEVSSKQAKDVQFDFEHFSVFAENTNIFIQSENQIYIIIGQPILLSNYGFLQELAPLQQLKITLQQSKIPNQLYALSQKSFINRELNKKVTLEIDNVNQIQQFALLQLIIKQGENEKTYLQNKNLYDLAVQEFLNAFEGFDDEMKKVARNYAIGAEDEQLKGVF</sequence>
<dbReference type="AlphaFoldDB" id="A0AA86PC21"/>
<evidence type="ECO:0000313" key="3">
    <source>
        <dbReference type="EMBL" id="CAI9935857.1"/>
    </source>
</evidence>
<feature type="compositionally biased region" description="Low complexity" evidence="2">
    <location>
        <begin position="497"/>
        <end position="512"/>
    </location>
</feature>
<keyword evidence="1" id="KW-0175">Coiled coil</keyword>
<name>A0AA86PC21_9EUKA</name>
<reference evidence="4 5" key="2">
    <citation type="submission" date="2024-07" db="EMBL/GenBank/DDBJ databases">
        <authorList>
            <person name="Akdeniz Z."/>
        </authorList>
    </citation>
    <scope>NUCLEOTIDE SEQUENCE [LARGE SCALE GENOMIC DNA]</scope>
</reference>
<evidence type="ECO:0000256" key="2">
    <source>
        <dbReference type="SAM" id="MobiDB-lite"/>
    </source>
</evidence>
<proteinExistence type="predicted"/>
<comment type="caution">
    <text evidence="3">The sequence shown here is derived from an EMBL/GenBank/DDBJ whole genome shotgun (WGS) entry which is preliminary data.</text>
</comment>